<keyword evidence="6" id="KW-1185">Reference proteome</keyword>
<keyword evidence="3" id="KW-0862">Zinc</keyword>
<name>A0AAE0SCT6_9BIVA</name>
<dbReference type="SUPFAM" id="SSF57903">
    <property type="entry name" value="FYVE/PHD zinc finger"/>
    <property type="match status" value="1"/>
</dbReference>
<accession>A0AAE0SCT6</accession>
<gene>
    <name evidence="5" type="ORF">CHS0354_041682</name>
</gene>
<dbReference type="Proteomes" id="UP001195483">
    <property type="component" value="Unassembled WGS sequence"/>
</dbReference>
<evidence type="ECO:0000256" key="3">
    <source>
        <dbReference type="ARBA" id="ARBA00022833"/>
    </source>
</evidence>
<reference evidence="5" key="3">
    <citation type="submission" date="2023-05" db="EMBL/GenBank/DDBJ databases">
        <authorList>
            <person name="Smith C.H."/>
        </authorList>
    </citation>
    <scope>NUCLEOTIDE SEQUENCE</scope>
    <source>
        <strain evidence="5">CHS0354</strain>
        <tissue evidence="5">Mantle</tissue>
    </source>
</reference>
<reference evidence="5" key="1">
    <citation type="journal article" date="2021" name="Genome Biol. Evol.">
        <title>A High-Quality Reference Genome for a Parasitic Bivalve with Doubly Uniparental Inheritance (Bivalvia: Unionida).</title>
        <authorList>
            <person name="Smith C.H."/>
        </authorList>
    </citation>
    <scope>NUCLEOTIDE SEQUENCE</scope>
    <source>
        <strain evidence="5">CHS0354</strain>
    </source>
</reference>
<dbReference type="SMART" id="SM00249">
    <property type="entry name" value="PHD"/>
    <property type="match status" value="1"/>
</dbReference>
<dbReference type="GO" id="GO:0008270">
    <property type="term" value="F:zinc ion binding"/>
    <property type="evidence" value="ECO:0007669"/>
    <property type="project" value="UniProtKB-KW"/>
</dbReference>
<dbReference type="EMBL" id="JAEAOA010002349">
    <property type="protein sequence ID" value="KAK3589554.1"/>
    <property type="molecule type" value="Genomic_DNA"/>
</dbReference>
<keyword evidence="2" id="KW-0863">Zinc-finger</keyword>
<dbReference type="InterPro" id="IPR011011">
    <property type="entry name" value="Znf_FYVE_PHD"/>
</dbReference>
<proteinExistence type="predicted"/>
<evidence type="ECO:0000313" key="6">
    <source>
        <dbReference type="Proteomes" id="UP001195483"/>
    </source>
</evidence>
<sequence length="124" mass="14468">MVSGHYLKIAFVDGLKALRESIPRKIKQALRPKLQAQNESRTLKRKWCNICKGECVDNPKISQENSIACDICNLWFHFGWVGLTGNEQFIKRKNSVWKCQTCLMNTLKDKEMVKEKGRRRKSKI</sequence>
<comment type="caution">
    <text evidence="5">The sequence shown here is derived from an EMBL/GenBank/DDBJ whole genome shotgun (WGS) entry which is preliminary data.</text>
</comment>
<evidence type="ECO:0000259" key="4">
    <source>
        <dbReference type="SMART" id="SM00249"/>
    </source>
</evidence>
<protein>
    <recommendedName>
        <fullName evidence="4">Zinc finger PHD-type domain-containing protein</fullName>
    </recommendedName>
</protein>
<feature type="domain" description="Zinc finger PHD-type" evidence="4">
    <location>
        <begin position="47"/>
        <end position="103"/>
    </location>
</feature>
<evidence type="ECO:0000256" key="1">
    <source>
        <dbReference type="ARBA" id="ARBA00022723"/>
    </source>
</evidence>
<dbReference type="InterPro" id="IPR001965">
    <property type="entry name" value="Znf_PHD"/>
</dbReference>
<organism evidence="5 6">
    <name type="scientific">Potamilus streckersoni</name>
    <dbReference type="NCBI Taxonomy" id="2493646"/>
    <lineage>
        <taxon>Eukaryota</taxon>
        <taxon>Metazoa</taxon>
        <taxon>Spiralia</taxon>
        <taxon>Lophotrochozoa</taxon>
        <taxon>Mollusca</taxon>
        <taxon>Bivalvia</taxon>
        <taxon>Autobranchia</taxon>
        <taxon>Heteroconchia</taxon>
        <taxon>Palaeoheterodonta</taxon>
        <taxon>Unionida</taxon>
        <taxon>Unionoidea</taxon>
        <taxon>Unionidae</taxon>
        <taxon>Ambleminae</taxon>
        <taxon>Lampsilini</taxon>
        <taxon>Potamilus</taxon>
    </lineage>
</organism>
<reference evidence="5" key="2">
    <citation type="journal article" date="2021" name="Genome Biol. Evol.">
        <title>Developing a high-quality reference genome for a parasitic bivalve with doubly uniparental inheritance (Bivalvia: Unionida).</title>
        <authorList>
            <person name="Smith C.H."/>
        </authorList>
    </citation>
    <scope>NUCLEOTIDE SEQUENCE</scope>
    <source>
        <strain evidence="5">CHS0354</strain>
        <tissue evidence="5">Mantle</tissue>
    </source>
</reference>
<dbReference type="Gene3D" id="3.30.40.10">
    <property type="entry name" value="Zinc/RING finger domain, C3HC4 (zinc finger)"/>
    <property type="match status" value="1"/>
</dbReference>
<evidence type="ECO:0000256" key="2">
    <source>
        <dbReference type="ARBA" id="ARBA00022771"/>
    </source>
</evidence>
<evidence type="ECO:0000313" key="5">
    <source>
        <dbReference type="EMBL" id="KAK3589554.1"/>
    </source>
</evidence>
<keyword evidence="1" id="KW-0479">Metal-binding</keyword>
<dbReference type="InterPro" id="IPR013083">
    <property type="entry name" value="Znf_RING/FYVE/PHD"/>
</dbReference>
<dbReference type="AlphaFoldDB" id="A0AAE0SCT6"/>